<reference evidence="2 3" key="1">
    <citation type="submission" date="2016-10" db="EMBL/GenBank/DDBJ databases">
        <authorList>
            <person name="Cai Z."/>
        </authorList>
    </citation>
    <scope>NUCLEOTIDE SEQUENCE [LARGE SCALE GENOMIC DNA]</scope>
</reference>
<dbReference type="Proteomes" id="UP000256970">
    <property type="component" value="Unassembled WGS sequence"/>
</dbReference>
<sequence length="136" mass="14965">MEPARWQPSWPCAAQPSDIAQAVRQVEEHQAAAQQLLQQLLSQPLPLHRLHVDVKNIGKEEEVVPSLAHLTQLTELSIIHSMTGGAALPAQLQSLYISNCTDLAPVLALQQLQCLTICPNFLEQQQVLELAKLPAL</sequence>
<dbReference type="InterPro" id="IPR032675">
    <property type="entry name" value="LRR_dom_sf"/>
</dbReference>
<dbReference type="Gene3D" id="3.80.10.10">
    <property type="entry name" value="Ribonuclease Inhibitor"/>
    <property type="match status" value="1"/>
</dbReference>
<proteinExistence type="predicted"/>
<organism evidence="2 3">
    <name type="scientific">Tetradesmus obliquus</name>
    <name type="common">Green alga</name>
    <name type="synonym">Acutodesmus obliquus</name>
    <dbReference type="NCBI Taxonomy" id="3088"/>
    <lineage>
        <taxon>Eukaryota</taxon>
        <taxon>Viridiplantae</taxon>
        <taxon>Chlorophyta</taxon>
        <taxon>core chlorophytes</taxon>
        <taxon>Chlorophyceae</taxon>
        <taxon>CS clade</taxon>
        <taxon>Sphaeropleales</taxon>
        <taxon>Scenedesmaceae</taxon>
        <taxon>Tetradesmus</taxon>
    </lineage>
</organism>
<gene>
    <name evidence="2" type="ORF">BQ4739_LOCUS10733</name>
</gene>
<dbReference type="EMBL" id="FNXT01000992">
    <property type="protein sequence ID" value="SZX70525.1"/>
    <property type="molecule type" value="Genomic_DNA"/>
</dbReference>
<dbReference type="GO" id="GO:0005930">
    <property type="term" value="C:axoneme"/>
    <property type="evidence" value="ECO:0007669"/>
    <property type="project" value="UniProtKB-SubCell"/>
</dbReference>
<evidence type="ECO:0000313" key="3">
    <source>
        <dbReference type="Proteomes" id="UP000256970"/>
    </source>
</evidence>
<dbReference type="SUPFAM" id="SSF52047">
    <property type="entry name" value="RNI-like"/>
    <property type="match status" value="1"/>
</dbReference>
<protein>
    <submittedName>
        <fullName evidence="2">Uncharacterized protein</fullName>
    </submittedName>
</protein>
<name>A0A383VYI6_TETOB</name>
<keyword evidence="3" id="KW-1185">Reference proteome</keyword>
<comment type="subcellular location">
    <subcellularLocation>
        <location evidence="1">Cytoplasm</location>
        <location evidence="1">Cytoskeleton</location>
        <location evidence="1">Cilium axoneme</location>
    </subcellularLocation>
</comment>
<evidence type="ECO:0000313" key="2">
    <source>
        <dbReference type="EMBL" id="SZX70525.1"/>
    </source>
</evidence>
<accession>A0A383VYI6</accession>
<dbReference type="AlphaFoldDB" id="A0A383VYI6"/>
<evidence type="ECO:0000256" key="1">
    <source>
        <dbReference type="ARBA" id="ARBA00004430"/>
    </source>
</evidence>